<accession>A0ACD5GVV0</accession>
<dbReference type="Proteomes" id="UP000095472">
    <property type="component" value="Chromosome"/>
</dbReference>
<keyword evidence="2" id="KW-1185">Reference proteome</keyword>
<reference evidence="1 2" key="1">
    <citation type="journal article" date="2016" name="Genome Announc.">
        <title>Draft Genome Sequence of the Thermotolerant Cyanobacterium Desertifilum sp. IPPAS B-1220.</title>
        <authorList>
            <person name="Mironov K.S."/>
            <person name="Sinetova M.A."/>
            <person name="Bolatkhan K."/>
            <person name="Zayadan B.K."/>
            <person name="Ustinova V.V."/>
            <person name="Kupriyanova E.V."/>
            <person name="Skrypnik A.N."/>
            <person name="Gogoleva N.E."/>
            <person name="Gogolev Y.V."/>
            <person name="Los D.A."/>
        </authorList>
    </citation>
    <scope>NUCLEOTIDE SEQUENCE [LARGE SCALE GENOMIC DNA]</scope>
    <source>
        <strain evidence="1 2">IPPAS B-1220</strain>
    </source>
</reference>
<dbReference type="EMBL" id="CP182909">
    <property type="protein sequence ID" value="XPM64852.1"/>
    <property type="molecule type" value="Genomic_DNA"/>
</dbReference>
<evidence type="ECO:0000313" key="2">
    <source>
        <dbReference type="Proteomes" id="UP000095472"/>
    </source>
</evidence>
<proteinExistence type="predicted"/>
<sequence length="113" mass="12224">MINLHKKTIVRFILSVCVFGIFLLSSVPATLAAPAVAPQSVLAAQLNIEGGDHLQGNVNRTLGREHLGELNRETQGTLIEEKGKPKPPPKKLKNRSIASAANRKITPKSQPQD</sequence>
<gene>
    <name evidence="1" type="ORF">BH720_002610</name>
</gene>
<organism evidence="1 2">
    <name type="scientific">Desertifilum tharense IPPAS B-1220</name>
    <dbReference type="NCBI Taxonomy" id="1781255"/>
    <lineage>
        <taxon>Bacteria</taxon>
        <taxon>Bacillati</taxon>
        <taxon>Cyanobacteriota</taxon>
        <taxon>Cyanophyceae</taxon>
        <taxon>Desertifilales</taxon>
        <taxon>Desertifilaceae</taxon>
        <taxon>Desertifilum</taxon>
    </lineage>
</organism>
<protein>
    <submittedName>
        <fullName evidence="1">Uncharacterized protein</fullName>
    </submittedName>
</protein>
<evidence type="ECO:0000313" key="1">
    <source>
        <dbReference type="EMBL" id="XPM64852.1"/>
    </source>
</evidence>
<name>A0ACD5GVV0_9CYAN</name>